<evidence type="ECO:0000313" key="4">
    <source>
        <dbReference type="Proteomes" id="UP000237718"/>
    </source>
</evidence>
<dbReference type="CDD" id="cd04335">
    <property type="entry name" value="PrdX_deacylase"/>
    <property type="match status" value="1"/>
</dbReference>
<dbReference type="InterPro" id="IPR040285">
    <property type="entry name" value="ProX/PRXD1"/>
</dbReference>
<dbReference type="PANTHER" id="PTHR31423">
    <property type="entry name" value="YBAK DOMAIN-CONTAINING PROTEIN"/>
    <property type="match status" value="1"/>
</dbReference>
<name>A0A2T1AEJ8_TRISK</name>
<proteinExistence type="inferred from homology"/>
<organism evidence="3 4">
    <name type="scientific">Tritonibacter scottomollicae</name>
    <name type="common">Epibacterium scottomollicae</name>
    <dbReference type="NCBI Taxonomy" id="483013"/>
    <lineage>
        <taxon>Bacteria</taxon>
        <taxon>Pseudomonadati</taxon>
        <taxon>Pseudomonadota</taxon>
        <taxon>Alphaproteobacteria</taxon>
        <taxon>Rhodobacterales</taxon>
        <taxon>Paracoccaceae</taxon>
        <taxon>Tritonibacter</taxon>
    </lineage>
</organism>
<comment type="similarity">
    <text evidence="1">Belongs to the PRORSD1 family.</text>
</comment>
<dbReference type="EMBL" id="PVUF01000008">
    <property type="protein sequence ID" value="PRZ46976.1"/>
    <property type="molecule type" value="Genomic_DNA"/>
</dbReference>
<dbReference type="Pfam" id="PF04073">
    <property type="entry name" value="tRNA_edit"/>
    <property type="match status" value="1"/>
</dbReference>
<protein>
    <submittedName>
        <fullName evidence="3">Ala-tRNA(Pro) deacylase</fullName>
    </submittedName>
</protein>
<dbReference type="Proteomes" id="UP000237718">
    <property type="component" value="Unassembled WGS sequence"/>
</dbReference>
<evidence type="ECO:0000259" key="2">
    <source>
        <dbReference type="Pfam" id="PF04073"/>
    </source>
</evidence>
<dbReference type="PANTHER" id="PTHR31423:SF3">
    <property type="entry name" value="PROLYL-TRNA SYNTHETASE ASSOCIATED DOMAIN-CONTAINING PROTEIN 1-RELATED"/>
    <property type="match status" value="1"/>
</dbReference>
<dbReference type="AlphaFoldDB" id="A0A2T1AEJ8"/>
<gene>
    <name evidence="3" type="ORF">CLV89_108123</name>
</gene>
<dbReference type="InterPro" id="IPR036754">
    <property type="entry name" value="YbaK/aa-tRNA-synt-asso_dom_sf"/>
</dbReference>
<feature type="domain" description="YbaK/aminoacyl-tRNA synthetase-associated" evidence="2">
    <location>
        <begin position="73"/>
        <end position="191"/>
    </location>
</feature>
<reference evidence="3 4" key="1">
    <citation type="submission" date="2018-03" db="EMBL/GenBank/DDBJ databases">
        <title>Genomic Encyclopedia of Archaeal and Bacterial Type Strains, Phase II (KMG-II): from individual species to whole genera.</title>
        <authorList>
            <person name="Goeker M."/>
        </authorList>
    </citation>
    <scope>NUCLEOTIDE SEQUENCE [LARGE SCALE GENOMIC DNA]</scope>
    <source>
        <strain evidence="3 4">DSM 25328</strain>
    </source>
</reference>
<dbReference type="GO" id="GO:0002161">
    <property type="term" value="F:aminoacyl-tRNA deacylase activity"/>
    <property type="evidence" value="ECO:0007669"/>
    <property type="project" value="InterPro"/>
</dbReference>
<dbReference type="Gene3D" id="3.90.960.10">
    <property type="entry name" value="YbaK/aminoacyl-tRNA synthetase-associated domain"/>
    <property type="match status" value="1"/>
</dbReference>
<dbReference type="InterPro" id="IPR007214">
    <property type="entry name" value="YbaK/aa-tRNA-synth-assoc-dom"/>
</dbReference>
<evidence type="ECO:0000313" key="3">
    <source>
        <dbReference type="EMBL" id="PRZ46976.1"/>
    </source>
</evidence>
<sequence length="202" mass="22869">MRKTALKGAGSICRLRPIQFRFKWGYIMDASSLYQDSLPLSSDMLLAQLDSWGISYVLHEHVPLRTVEESKAVEDDLMVPGEHALRLKNLYLRDRKKRNYLISLQQDREIDLKVLGAELGVGGLSFGSADRLMQFLGIRPGAVSPLAMINGAEQGVRFFMDAQARDAEVIYMHPLVNDRTVAMPRADMMTFLKKINVTPDWI</sequence>
<evidence type="ECO:0000256" key="1">
    <source>
        <dbReference type="ARBA" id="ARBA00010201"/>
    </source>
</evidence>
<accession>A0A2T1AEJ8</accession>
<comment type="caution">
    <text evidence="3">The sequence shown here is derived from an EMBL/GenBank/DDBJ whole genome shotgun (WGS) entry which is preliminary data.</text>
</comment>
<dbReference type="SUPFAM" id="SSF55826">
    <property type="entry name" value="YbaK/ProRS associated domain"/>
    <property type="match status" value="1"/>
</dbReference>